<feature type="domain" description="PiggyBac transposable element-derived protein" evidence="1">
    <location>
        <begin position="2"/>
        <end position="65"/>
    </location>
</feature>
<dbReference type="InterPro" id="IPR029526">
    <property type="entry name" value="PGBD"/>
</dbReference>
<organism evidence="2">
    <name type="scientific">Arion vulgaris</name>
    <dbReference type="NCBI Taxonomy" id="1028688"/>
    <lineage>
        <taxon>Eukaryota</taxon>
        <taxon>Metazoa</taxon>
        <taxon>Spiralia</taxon>
        <taxon>Lophotrochozoa</taxon>
        <taxon>Mollusca</taxon>
        <taxon>Gastropoda</taxon>
        <taxon>Heterobranchia</taxon>
        <taxon>Euthyneura</taxon>
        <taxon>Panpulmonata</taxon>
        <taxon>Eupulmonata</taxon>
        <taxon>Stylommatophora</taxon>
        <taxon>Helicina</taxon>
        <taxon>Arionoidea</taxon>
        <taxon>Arionidae</taxon>
        <taxon>Arion</taxon>
    </lineage>
</organism>
<dbReference type="Pfam" id="PF13843">
    <property type="entry name" value="DDE_Tnp_1_7"/>
    <property type="match status" value="1"/>
</dbReference>
<evidence type="ECO:0000313" key="2">
    <source>
        <dbReference type="EMBL" id="CEK91772.1"/>
    </source>
</evidence>
<dbReference type="AlphaFoldDB" id="A0A0B7BFW1"/>
<dbReference type="PANTHER" id="PTHR46599:SF3">
    <property type="entry name" value="PIGGYBAC TRANSPOSABLE ELEMENT-DERIVED PROTEIN 4"/>
    <property type="match status" value="1"/>
</dbReference>
<accession>A0A0B7BFW1</accession>
<sequence length="69" mass="7761">MVVYLIAPLLGKGHHVYCDNWYTSLRLFLYLLEKQTLACGTIRVGRGIPEQLQLVQLDKGASSVVTEKL</sequence>
<dbReference type="PANTHER" id="PTHR46599">
    <property type="entry name" value="PIGGYBAC TRANSPOSABLE ELEMENT-DERIVED PROTEIN 4"/>
    <property type="match status" value="1"/>
</dbReference>
<protein>
    <recommendedName>
        <fullName evidence="1">PiggyBac transposable element-derived protein domain-containing protein</fullName>
    </recommendedName>
</protein>
<evidence type="ECO:0000259" key="1">
    <source>
        <dbReference type="Pfam" id="PF13843"/>
    </source>
</evidence>
<name>A0A0B7BFW1_9EUPU</name>
<proteinExistence type="predicted"/>
<gene>
    <name evidence="2" type="primary">ORF184801</name>
</gene>
<dbReference type="EMBL" id="HACG01044907">
    <property type="protein sequence ID" value="CEK91772.1"/>
    <property type="molecule type" value="Transcribed_RNA"/>
</dbReference>
<reference evidence="2" key="1">
    <citation type="submission" date="2014-12" db="EMBL/GenBank/DDBJ databases">
        <title>Insight into the proteome of Arion vulgaris.</title>
        <authorList>
            <person name="Aradska J."/>
            <person name="Bulat T."/>
            <person name="Smidak R."/>
            <person name="Sarate P."/>
            <person name="Gangsoo J."/>
            <person name="Sialana F."/>
            <person name="Bilban M."/>
            <person name="Lubec G."/>
        </authorList>
    </citation>
    <scope>NUCLEOTIDE SEQUENCE</scope>
    <source>
        <tissue evidence="2">Skin</tissue>
    </source>
</reference>